<evidence type="ECO:0000313" key="1">
    <source>
        <dbReference type="EMBL" id="CAI9949640.1"/>
    </source>
</evidence>
<reference evidence="2 3" key="2">
    <citation type="submission" date="2024-07" db="EMBL/GenBank/DDBJ databases">
        <authorList>
            <person name="Akdeniz Z."/>
        </authorList>
    </citation>
    <scope>NUCLEOTIDE SEQUENCE [LARGE SCALE GENOMIC DNA]</scope>
</reference>
<dbReference type="EMBL" id="CATOUU010000802">
    <property type="protein sequence ID" value="CAI9949640.1"/>
    <property type="molecule type" value="Genomic_DNA"/>
</dbReference>
<protein>
    <submittedName>
        <fullName evidence="2">Hypothetical_protein</fullName>
    </submittedName>
</protein>
<keyword evidence="3" id="KW-1185">Reference proteome</keyword>
<dbReference type="EMBL" id="CAXDID020000282">
    <property type="protein sequence ID" value="CAL6070247.1"/>
    <property type="molecule type" value="Genomic_DNA"/>
</dbReference>
<evidence type="ECO:0000313" key="3">
    <source>
        <dbReference type="Proteomes" id="UP001642409"/>
    </source>
</evidence>
<name>A0AA86QCN3_9EUKA</name>
<reference evidence="1" key="1">
    <citation type="submission" date="2023-06" db="EMBL/GenBank/DDBJ databases">
        <authorList>
            <person name="Kurt Z."/>
        </authorList>
    </citation>
    <scope>NUCLEOTIDE SEQUENCE</scope>
</reference>
<accession>A0AA86QCN3</accession>
<organism evidence="1">
    <name type="scientific">Hexamita inflata</name>
    <dbReference type="NCBI Taxonomy" id="28002"/>
    <lineage>
        <taxon>Eukaryota</taxon>
        <taxon>Metamonada</taxon>
        <taxon>Diplomonadida</taxon>
        <taxon>Hexamitidae</taxon>
        <taxon>Hexamitinae</taxon>
        <taxon>Hexamita</taxon>
    </lineage>
</organism>
<gene>
    <name evidence="1" type="ORF">HINF_LOCUS37285</name>
    <name evidence="2" type="ORF">HINF_LOCUS54365</name>
</gene>
<evidence type="ECO:0000313" key="2">
    <source>
        <dbReference type="EMBL" id="CAL6070247.1"/>
    </source>
</evidence>
<proteinExistence type="predicted"/>
<dbReference type="Proteomes" id="UP001642409">
    <property type="component" value="Unassembled WGS sequence"/>
</dbReference>
<comment type="caution">
    <text evidence="1">The sequence shown here is derived from an EMBL/GenBank/DDBJ whole genome shotgun (WGS) entry which is preliminary data.</text>
</comment>
<sequence length="151" mass="18083">MLPYFQKKQITYKQLQIPSRLNFSSDVPAPTAYCPKIIDTRLTRSIKLMPDRTTFVDISPDTLPYQFNPFKYQKIDTNRRNEQKLLNLGILDFKFKPESKLEREPGKYFTEQYQKVTKENSRSYKFRPAKVIQQLEKDKAVELIYNEIYKK</sequence>
<dbReference type="AlphaFoldDB" id="A0AA86QCN3"/>